<comment type="caution">
    <text evidence="1">The sequence shown here is derived from an EMBL/GenBank/DDBJ whole genome shotgun (WGS) entry which is preliminary data.</text>
</comment>
<evidence type="ECO:0000313" key="1">
    <source>
        <dbReference type="EMBL" id="KRY33415.1"/>
    </source>
</evidence>
<sequence length="134" mass="15535">MNNNNNPYLLITYVIYGSKREIIDMKRQQLKDTDYPSHIYFSFTQRLHLLFLIKNEISSIEAQENRISFILVNNENFDHKEEKIDKMAGCFDSVWCSAQLYIILEQVSHQNNEGESGAGGKQPETCTLLVSLNQ</sequence>
<organism evidence="1 2">
    <name type="scientific">Trichinella spiralis</name>
    <name type="common">Trichina worm</name>
    <dbReference type="NCBI Taxonomy" id="6334"/>
    <lineage>
        <taxon>Eukaryota</taxon>
        <taxon>Metazoa</taxon>
        <taxon>Ecdysozoa</taxon>
        <taxon>Nematoda</taxon>
        <taxon>Enoplea</taxon>
        <taxon>Dorylaimia</taxon>
        <taxon>Trichinellida</taxon>
        <taxon>Trichinellidae</taxon>
        <taxon>Trichinella</taxon>
    </lineage>
</organism>
<dbReference type="InParanoid" id="A0A0V1B8U8"/>
<reference evidence="1 2" key="1">
    <citation type="submission" date="2015-01" db="EMBL/GenBank/DDBJ databases">
        <title>Evolution of Trichinella species and genotypes.</title>
        <authorList>
            <person name="Korhonen P.K."/>
            <person name="Edoardo P."/>
            <person name="Giuseppe L.R."/>
            <person name="Gasser R.B."/>
        </authorList>
    </citation>
    <scope>NUCLEOTIDE SEQUENCE [LARGE SCALE GENOMIC DNA]</scope>
    <source>
        <strain evidence="1">ISS3</strain>
    </source>
</reference>
<dbReference type="EMBL" id="JYDH01000082">
    <property type="protein sequence ID" value="KRY33415.1"/>
    <property type="molecule type" value="Genomic_DNA"/>
</dbReference>
<accession>A0A0V1B8U8</accession>
<evidence type="ECO:0000313" key="2">
    <source>
        <dbReference type="Proteomes" id="UP000054776"/>
    </source>
</evidence>
<proteinExistence type="predicted"/>
<gene>
    <name evidence="1" type="ORF">T01_2940</name>
</gene>
<keyword evidence="2" id="KW-1185">Reference proteome</keyword>
<dbReference type="Proteomes" id="UP000054776">
    <property type="component" value="Unassembled WGS sequence"/>
</dbReference>
<name>A0A0V1B8U8_TRISP</name>
<protein>
    <submittedName>
        <fullName evidence="1">Uncharacterized protein</fullName>
    </submittedName>
</protein>
<dbReference type="AlphaFoldDB" id="A0A0V1B8U8"/>